<dbReference type="KEGG" id="agf:ET445_06430"/>
<evidence type="ECO:0000313" key="2">
    <source>
        <dbReference type="Proteomes" id="UP000291259"/>
    </source>
</evidence>
<accession>A0A4P6FBC1</accession>
<dbReference type="AlphaFoldDB" id="A0A4P6FBC1"/>
<dbReference type="RefSeq" id="WP_129189895.1">
    <property type="nucleotide sequence ID" value="NZ_CP035491.1"/>
</dbReference>
<proteinExistence type="predicted"/>
<sequence length="137" mass="14283">MGESKTPGIAVQSRSVRESRLAERMGLSPDVAVAVRGDLAIPELADALDGLDRALPWDAGVVVTVVQTYDQLDGLSAWLLECGVSAPTWVVYGGGLAGTPGDEAVRDALRDAGFTALRACAVSYGWQAVQAAPPRFA</sequence>
<evidence type="ECO:0000313" key="1">
    <source>
        <dbReference type="EMBL" id="QAY73035.1"/>
    </source>
</evidence>
<keyword evidence="2" id="KW-1185">Reference proteome</keyword>
<protein>
    <submittedName>
        <fullName evidence="1">Uncharacterized protein</fullName>
    </submittedName>
</protein>
<dbReference type="Proteomes" id="UP000291259">
    <property type="component" value="Chromosome"/>
</dbReference>
<dbReference type="EMBL" id="CP035491">
    <property type="protein sequence ID" value="QAY73035.1"/>
    <property type="molecule type" value="Genomic_DNA"/>
</dbReference>
<reference evidence="1 2" key="1">
    <citation type="submission" date="2019-01" db="EMBL/GenBank/DDBJ databases">
        <title>Genome sequencing of strain FW100M-8.</title>
        <authorList>
            <person name="Heo J."/>
            <person name="Kim S.-J."/>
            <person name="Kim J.-S."/>
            <person name="Hong S.-B."/>
            <person name="Kwon S.-W."/>
        </authorList>
    </citation>
    <scope>NUCLEOTIDE SEQUENCE [LARGE SCALE GENOMIC DNA]</scope>
    <source>
        <strain evidence="1 2">FW100M-8</strain>
    </source>
</reference>
<gene>
    <name evidence="1" type="ORF">ET445_06430</name>
</gene>
<organism evidence="1 2">
    <name type="scientific">Agromyces protaetiae</name>
    <dbReference type="NCBI Taxonomy" id="2509455"/>
    <lineage>
        <taxon>Bacteria</taxon>
        <taxon>Bacillati</taxon>
        <taxon>Actinomycetota</taxon>
        <taxon>Actinomycetes</taxon>
        <taxon>Micrococcales</taxon>
        <taxon>Microbacteriaceae</taxon>
        <taxon>Agromyces</taxon>
    </lineage>
</organism>
<name>A0A4P6FBC1_9MICO</name>
<dbReference type="OrthoDB" id="121137at2"/>